<dbReference type="GO" id="GO:0022857">
    <property type="term" value="F:transmembrane transporter activity"/>
    <property type="evidence" value="ECO:0007669"/>
    <property type="project" value="TreeGrafter"/>
</dbReference>
<evidence type="ECO:0000256" key="3">
    <source>
        <dbReference type="ARBA" id="ARBA00022989"/>
    </source>
</evidence>
<keyword evidence="7" id="KW-1185">Reference proteome</keyword>
<dbReference type="EMBL" id="PQXL01000040">
    <property type="protein sequence ID" value="THV53879.1"/>
    <property type="molecule type" value="Genomic_DNA"/>
</dbReference>
<keyword evidence="2 5" id="KW-0812">Transmembrane</keyword>
<dbReference type="OrthoDB" id="10021397at2759"/>
<gene>
    <name evidence="6" type="ORF">BGAL_0040g00410</name>
</gene>
<protein>
    <recommendedName>
        <fullName evidence="8">Major facilitator superfamily (MFS) profile domain-containing protein</fullName>
    </recommendedName>
</protein>
<dbReference type="PANTHER" id="PTHR23501">
    <property type="entry name" value="MAJOR FACILITATOR SUPERFAMILY"/>
    <property type="match status" value="1"/>
</dbReference>
<name>A0A4S8RGZ9_9HELO</name>
<evidence type="ECO:0000256" key="2">
    <source>
        <dbReference type="ARBA" id="ARBA00022692"/>
    </source>
</evidence>
<reference evidence="6 7" key="1">
    <citation type="submission" date="2017-12" db="EMBL/GenBank/DDBJ databases">
        <title>Comparative genomics of Botrytis spp.</title>
        <authorList>
            <person name="Valero-Jimenez C.A."/>
            <person name="Tapia P."/>
            <person name="Veloso J."/>
            <person name="Silva-Moreno E."/>
            <person name="Staats M."/>
            <person name="Valdes J.H."/>
            <person name="Van Kan J.A.L."/>
        </authorList>
    </citation>
    <scope>NUCLEOTIDE SEQUENCE [LARGE SCALE GENOMIC DNA]</scope>
    <source>
        <strain evidence="6 7">MUCL435</strain>
    </source>
</reference>
<comment type="caution">
    <text evidence="6">The sequence shown here is derived from an EMBL/GenBank/DDBJ whole genome shotgun (WGS) entry which is preliminary data.</text>
</comment>
<evidence type="ECO:0000256" key="4">
    <source>
        <dbReference type="ARBA" id="ARBA00023136"/>
    </source>
</evidence>
<evidence type="ECO:0000256" key="5">
    <source>
        <dbReference type="SAM" id="Phobius"/>
    </source>
</evidence>
<feature type="transmembrane region" description="Helical" evidence="5">
    <location>
        <begin position="109"/>
        <end position="128"/>
    </location>
</feature>
<dbReference type="PANTHER" id="PTHR23501:SF198">
    <property type="entry name" value="AZOLE RESISTANCE PROTEIN 1-RELATED"/>
    <property type="match status" value="1"/>
</dbReference>
<accession>A0A4S8RGZ9</accession>
<proteinExistence type="predicted"/>
<keyword evidence="3 5" id="KW-1133">Transmembrane helix</keyword>
<dbReference type="AlphaFoldDB" id="A0A4S8RGZ9"/>
<comment type="subcellular location">
    <subcellularLocation>
        <location evidence="1">Membrane</location>
        <topology evidence="1">Multi-pass membrane protein</topology>
    </subcellularLocation>
</comment>
<evidence type="ECO:0000313" key="6">
    <source>
        <dbReference type="EMBL" id="THV53879.1"/>
    </source>
</evidence>
<sequence length="134" mass="14188">MVGYEVLTGFGFGLGYQVPYTAVQIVLPAEDVPIGNSLLVFSQALGGALAISIAQNILFNTLSQELKMITGLDSTEIIALGAKDLTSTVPIEYLNGVLGAYTYALSRTLVLPIAAAGMAFVSSLGMEWRKVEKK</sequence>
<dbReference type="Proteomes" id="UP000308671">
    <property type="component" value="Unassembled WGS sequence"/>
</dbReference>
<keyword evidence="4 5" id="KW-0472">Membrane</keyword>
<dbReference type="InterPro" id="IPR036259">
    <property type="entry name" value="MFS_trans_sf"/>
</dbReference>
<evidence type="ECO:0000313" key="7">
    <source>
        <dbReference type="Proteomes" id="UP000308671"/>
    </source>
</evidence>
<evidence type="ECO:0008006" key="8">
    <source>
        <dbReference type="Google" id="ProtNLM"/>
    </source>
</evidence>
<dbReference type="SUPFAM" id="SSF103473">
    <property type="entry name" value="MFS general substrate transporter"/>
    <property type="match status" value="1"/>
</dbReference>
<organism evidence="6 7">
    <name type="scientific">Botrytis galanthina</name>
    <dbReference type="NCBI Taxonomy" id="278940"/>
    <lineage>
        <taxon>Eukaryota</taxon>
        <taxon>Fungi</taxon>
        <taxon>Dikarya</taxon>
        <taxon>Ascomycota</taxon>
        <taxon>Pezizomycotina</taxon>
        <taxon>Leotiomycetes</taxon>
        <taxon>Helotiales</taxon>
        <taxon>Sclerotiniaceae</taxon>
        <taxon>Botrytis</taxon>
    </lineage>
</organism>
<dbReference type="GO" id="GO:0005886">
    <property type="term" value="C:plasma membrane"/>
    <property type="evidence" value="ECO:0007669"/>
    <property type="project" value="TreeGrafter"/>
</dbReference>
<evidence type="ECO:0000256" key="1">
    <source>
        <dbReference type="ARBA" id="ARBA00004141"/>
    </source>
</evidence>